<proteinExistence type="predicted"/>
<feature type="compositionally biased region" description="Basic residues" evidence="1">
    <location>
        <begin position="21"/>
        <end position="31"/>
    </location>
</feature>
<evidence type="ECO:0000256" key="1">
    <source>
        <dbReference type="SAM" id="MobiDB-lite"/>
    </source>
</evidence>
<gene>
    <name evidence="2" type="ORF">OUZ56_027898</name>
</gene>
<feature type="region of interest" description="Disordered" evidence="1">
    <location>
        <begin position="1"/>
        <end position="41"/>
    </location>
</feature>
<keyword evidence="3" id="KW-1185">Reference proteome</keyword>
<reference evidence="2 3" key="1">
    <citation type="journal article" date="2023" name="Nucleic Acids Res.">
        <title>The hologenome of Daphnia magna reveals possible DNA methylation and microbiome-mediated evolution of the host genome.</title>
        <authorList>
            <person name="Chaturvedi A."/>
            <person name="Li X."/>
            <person name="Dhandapani V."/>
            <person name="Marshall H."/>
            <person name="Kissane S."/>
            <person name="Cuenca-Cambronero M."/>
            <person name="Asole G."/>
            <person name="Calvet F."/>
            <person name="Ruiz-Romero M."/>
            <person name="Marangio P."/>
            <person name="Guigo R."/>
            <person name="Rago D."/>
            <person name="Mirbahai L."/>
            <person name="Eastwood N."/>
            <person name="Colbourne J.K."/>
            <person name="Zhou J."/>
            <person name="Mallon E."/>
            <person name="Orsini L."/>
        </authorList>
    </citation>
    <scope>NUCLEOTIDE SEQUENCE [LARGE SCALE GENOMIC DNA]</scope>
    <source>
        <strain evidence="2">LRV0_1</strain>
    </source>
</reference>
<feature type="region of interest" description="Disordered" evidence="1">
    <location>
        <begin position="91"/>
        <end position="118"/>
    </location>
</feature>
<accession>A0ABR0B2A8</accession>
<sequence length="118" mass="13617">MAQSKYPDGQKDHNGHYNTPSKKKSMNKRQTSRAPSSSFSVYEDEESYFPNLLVVFLFSLSPHTSIFENVHKNKRERAWKTISTMSTCPKSRRFLRPHSGGEKENPSHGLDFGRIKKL</sequence>
<feature type="compositionally biased region" description="Basic and acidic residues" evidence="1">
    <location>
        <begin position="99"/>
        <end position="118"/>
    </location>
</feature>
<protein>
    <submittedName>
        <fullName evidence="2">Uncharacterized protein</fullName>
    </submittedName>
</protein>
<evidence type="ECO:0000313" key="3">
    <source>
        <dbReference type="Proteomes" id="UP001234178"/>
    </source>
</evidence>
<evidence type="ECO:0000313" key="2">
    <source>
        <dbReference type="EMBL" id="KAK4035816.1"/>
    </source>
</evidence>
<dbReference type="EMBL" id="JAOYFB010000040">
    <property type="protein sequence ID" value="KAK4035816.1"/>
    <property type="molecule type" value="Genomic_DNA"/>
</dbReference>
<dbReference type="Proteomes" id="UP001234178">
    <property type="component" value="Unassembled WGS sequence"/>
</dbReference>
<organism evidence="2 3">
    <name type="scientific">Daphnia magna</name>
    <dbReference type="NCBI Taxonomy" id="35525"/>
    <lineage>
        <taxon>Eukaryota</taxon>
        <taxon>Metazoa</taxon>
        <taxon>Ecdysozoa</taxon>
        <taxon>Arthropoda</taxon>
        <taxon>Crustacea</taxon>
        <taxon>Branchiopoda</taxon>
        <taxon>Diplostraca</taxon>
        <taxon>Cladocera</taxon>
        <taxon>Anomopoda</taxon>
        <taxon>Daphniidae</taxon>
        <taxon>Daphnia</taxon>
    </lineage>
</organism>
<name>A0ABR0B2A8_9CRUS</name>
<comment type="caution">
    <text evidence="2">The sequence shown here is derived from an EMBL/GenBank/DDBJ whole genome shotgun (WGS) entry which is preliminary data.</text>
</comment>